<proteinExistence type="predicted"/>
<evidence type="ECO:0000259" key="2">
    <source>
        <dbReference type="PROSITE" id="PS51087"/>
    </source>
</evidence>
<feature type="domain" description="ApaG" evidence="2">
    <location>
        <begin position="208"/>
        <end position="336"/>
    </location>
</feature>
<accession>A0ABR4QI57</accession>
<dbReference type="EMBL" id="JAKROA010000003">
    <property type="protein sequence ID" value="KAL5109324.1"/>
    <property type="molecule type" value="Genomic_DNA"/>
</dbReference>
<evidence type="ECO:0000313" key="3">
    <source>
        <dbReference type="EMBL" id="KAL5109324.1"/>
    </source>
</evidence>
<organism evidence="3 4">
    <name type="scientific">Taenia crassiceps</name>
    <dbReference type="NCBI Taxonomy" id="6207"/>
    <lineage>
        <taxon>Eukaryota</taxon>
        <taxon>Metazoa</taxon>
        <taxon>Spiralia</taxon>
        <taxon>Lophotrochozoa</taxon>
        <taxon>Platyhelminthes</taxon>
        <taxon>Cestoda</taxon>
        <taxon>Eucestoda</taxon>
        <taxon>Cyclophyllidea</taxon>
        <taxon>Taeniidae</taxon>
        <taxon>Taenia</taxon>
    </lineage>
</organism>
<dbReference type="Proteomes" id="UP001651158">
    <property type="component" value="Unassembled WGS sequence"/>
</dbReference>
<dbReference type="PANTHER" id="PTHR14289:SF16">
    <property type="entry name" value="POLYMERASE DELTA-INTERACTING PROTEIN 2"/>
    <property type="match status" value="1"/>
</dbReference>
<dbReference type="PROSITE" id="PS51087">
    <property type="entry name" value="APAG"/>
    <property type="match status" value="1"/>
</dbReference>
<dbReference type="InterPro" id="IPR007474">
    <property type="entry name" value="ApaG_domain"/>
</dbReference>
<dbReference type="SMART" id="SM00992">
    <property type="entry name" value="YccV-like"/>
    <property type="match status" value="1"/>
</dbReference>
<protein>
    <submittedName>
        <fullName evidence="3">Polymerase delta-interacting protein 2</fullName>
    </submittedName>
</protein>
<dbReference type="Pfam" id="PF04379">
    <property type="entry name" value="DUF525"/>
    <property type="match status" value="1"/>
</dbReference>
<feature type="region of interest" description="Disordered" evidence="1">
    <location>
        <begin position="74"/>
        <end position="100"/>
    </location>
</feature>
<reference evidence="3 4" key="1">
    <citation type="journal article" date="2022" name="Front. Cell. Infect. Microbiol.">
        <title>The Genomes of Two Strains of Taenia crassiceps the Animal Model for the Study of Human Cysticercosis.</title>
        <authorList>
            <person name="Bobes R.J."/>
            <person name="Estrada K."/>
            <person name="Rios-Valencia D.G."/>
            <person name="Calderon-Gallegos A."/>
            <person name="de la Torre P."/>
            <person name="Carrero J.C."/>
            <person name="Sanchez-Flores A."/>
            <person name="Laclette J.P."/>
        </authorList>
    </citation>
    <scope>NUCLEOTIDE SEQUENCE [LARGE SCALE GENOMIC DNA]</scope>
    <source>
        <strain evidence="3">WFUcys</strain>
    </source>
</reference>
<dbReference type="InterPro" id="IPR036767">
    <property type="entry name" value="ApaG_sf"/>
</dbReference>
<name>A0ABR4QI57_9CEST</name>
<evidence type="ECO:0000256" key="1">
    <source>
        <dbReference type="SAM" id="MobiDB-lite"/>
    </source>
</evidence>
<keyword evidence="4" id="KW-1185">Reference proteome</keyword>
<dbReference type="Gene3D" id="2.60.40.1470">
    <property type="entry name" value="ApaG domain"/>
    <property type="match status" value="1"/>
</dbReference>
<dbReference type="SUPFAM" id="SSF110069">
    <property type="entry name" value="ApaG-like"/>
    <property type="match status" value="1"/>
</dbReference>
<sequence>MPLSLESIYWSCCLAKPFAPVHQHLHLSVPIGQAQSLRESPYEPGQLILHRHFGCRGVVLQSWSARLFDKNLALGPDSPTKSEPTKKTDEGSMPTPPLESGRSVYGYTVLLDSQDAALCNSSLVPGISFLPDDESLFNTIYMMTGMDYAFHDDIVPYASKNALPLKNEYFAEFLRFDPSKEPHFRPTDRLQGWLEARQSSLEMKTVHRETTDGVRVTVVPFLMGQRKFRYSEKTLNYYWRYLIRLENLTDECLQLRERFWKLFSINGSLESVSGKGVVGVQPLLSVQSPVFQYHSHVQVPVPWAHMWGQFRLEKPNGTTVDVKIPVFPLCVNNLKEDHDEADFLRKSFFAFGKSEGVRNHLKLRKEVNLRGRKCTDWSSAKSGLASLIMCSASVSSHRVNVHRVLQSSLDSTLSRRLASNMLAFCKRYCDELRCSLHRMNMRYAALIEVQIPENADCVYNC</sequence>
<dbReference type="PANTHER" id="PTHR14289">
    <property type="entry name" value="F-BOX ONLY PROTEIN 3"/>
    <property type="match status" value="1"/>
</dbReference>
<evidence type="ECO:0000313" key="4">
    <source>
        <dbReference type="Proteomes" id="UP001651158"/>
    </source>
</evidence>
<comment type="caution">
    <text evidence="3">The sequence shown here is derived from an EMBL/GenBank/DDBJ whole genome shotgun (WGS) entry which is preliminary data.</text>
</comment>
<dbReference type="InterPro" id="IPR011722">
    <property type="entry name" value="Hemimethylated_DNA-bd_dom"/>
</dbReference>
<gene>
    <name evidence="3" type="ORF">TcWFU_008310</name>
</gene>